<feature type="region of interest" description="Disordered" evidence="8">
    <location>
        <begin position="56"/>
        <end position="124"/>
    </location>
</feature>
<accession>A0A8H3PI54</accession>
<feature type="domain" description="C2H2-type" evidence="9">
    <location>
        <begin position="43"/>
        <end position="71"/>
    </location>
</feature>
<dbReference type="PANTHER" id="PTHR40626">
    <property type="entry name" value="MIP31509P"/>
    <property type="match status" value="1"/>
</dbReference>
<dbReference type="EMBL" id="BLKC01000082">
    <property type="protein sequence ID" value="GFF50182.1"/>
    <property type="molecule type" value="Genomic_DNA"/>
</dbReference>
<dbReference type="GO" id="GO:0000978">
    <property type="term" value="F:RNA polymerase II cis-regulatory region sequence-specific DNA binding"/>
    <property type="evidence" value="ECO:0007669"/>
    <property type="project" value="InterPro"/>
</dbReference>
<dbReference type="SUPFAM" id="SSF57667">
    <property type="entry name" value="beta-beta-alpha zinc fingers"/>
    <property type="match status" value="1"/>
</dbReference>
<evidence type="ECO:0000256" key="2">
    <source>
        <dbReference type="ARBA" id="ARBA00022723"/>
    </source>
</evidence>
<proteinExistence type="predicted"/>
<keyword evidence="3" id="KW-0677">Repeat</keyword>
<evidence type="ECO:0000256" key="4">
    <source>
        <dbReference type="ARBA" id="ARBA00022771"/>
    </source>
</evidence>
<dbReference type="Gene3D" id="3.30.160.60">
    <property type="entry name" value="Classic Zinc Finger"/>
    <property type="match status" value="2"/>
</dbReference>
<evidence type="ECO:0000313" key="10">
    <source>
        <dbReference type="EMBL" id="GFF50182.1"/>
    </source>
</evidence>
<dbReference type="SMART" id="SM00355">
    <property type="entry name" value="ZnF_C2H2"/>
    <property type="match status" value="2"/>
</dbReference>
<keyword evidence="2" id="KW-0479">Metal-binding</keyword>
<dbReference type="InterPro" id="IPR051059">
    <property type="entry name" value="VerF-like"/>
</dbReference>
<feature type="domain" description="C2H2-type" evidence="9">
    <location>
        <begin position="12"/>
        <end position="42"/>
    </location>
</feature>
<evidence type="ECO:0000256" key="1">
    <source>
        <dbReference type="ARBA" id="ARBA00004123"/>
    </source>
</evidence>
<dbReference type="Pfam" id="PF00096">
    <property type="entry name" value="zf-C2H2"/>
    <property type="match status" value="1"/>
</dbReference>
<dbReference type="InterPro" id="IPR036236">
    <property type="entry name" value="Znf_C2H2_sf"/>
</dbReference>
<evidence type="ECO:0000313" key="11">
    <source>
        <dbReference type="Proteomes" id="UP000465221"/>
    </source>
</evidence>
<keyword evidence="6" id="KW-0539">Nucleus</keyword>
<dbReference type="GO" id="GO:0005634">
    <property type="term" value="C:nucleus"/>
    <property type="evidence" value="ECO:0007669"/>
    <property type="project" value="UniProtKB-SubCell"/>
</dbReference>
<keyword evidence="4 7" id="KW-0863">Zinc-finger</keyword>
<dbReference type="AlphaFoldDB" id="A0A8H3PI54"/>
<dbReference type="PROSITE" id="PS00028">
    <property type="entry name" value="ZINC_FINGER_C2H2_1"/>
    <property type="match status" value="1"/>
</dbReference>
<protein>
    <submittedName>
        <fullName evidence="10">Probable transcription factor TDA9</fullName>
    </submittedName>
</protein>
<dbReference type="InterPro" id="IPR013087">
    <property type="entry name" value="Znf_C2H2_type"/>
</dbReference>
<evidence type="ECO:0000259" key="9">
    <source>
        <dbReference type="PROSITE" id="PS50157"/>
    </source>
</evidence>
<keyword evidence="5" id="KW-0862">Zinc</keyword>
<dbReference type="PROSITE" id="PS50157">
    <property type="entry name" value="ZINC_FINGER_C2H2_2"/>
    <property type="match status" value="2"/>
</dbReference>
<evidence type="ECO:0000256" key="5">
    <source>
        <dbReference type="ARBA" id="ARBA00022833"/>
    </source>
</evidence>
<dbReference type="GO" id="GO:0000981">
    <property type="term" value="F:DNA-binding transcription factor activity, RNA polymerase II-specific"/>
    <property type="evidence" value="ECO:0007669"/>
    <property type="project" value="InterPro"/>
</dbReference>
<dbReference type="GO" id="GO:0000785">
    <property type="term" value="C:chromatin"/>
    <property type="evidence" value="ECO:0007669"/>
    <property type="project" value="TreeGrafter"/>
</dbReference>
<dbReference type="PANTHER" id="PTHR40626:SF13">
    <property type="entry name" value="RESPIRATION FACTOR 2-RELATED"/>
    <property type="match status" value="1"/>
</dbReference>
<comment type="subcellular location">
    <subcellularLocation>
        <location evidence="1">Nucleus</location>
    </subcellularLocation>
</comment>
<dbReference type="Proteomes" id="UP000465221">
    <property type="component" value="Unassembled WGS sequence"/>
</dbReference>
<dbReference type="GO" id="GO:0008270">
    <property type="term" value="F:zinc ion binding"/>
    <property type="evidence" value="ECO:0007669"/>
    <property type="project" value="UniProtKB-KW"/>
</dbReference>
<gene>
    <name evidence="10" type="ORF">IFM46972_08985</name>
</gene>
<name>A0A8H3PI54_9EURO</name>
<evidence type="ECO:0000256" key="3">
    <source>
        <dbReference type="ARBA" id="ARBA00022737"/>
    </source>
</evidence>
<reference evidence="10 11" key="1">
    <citation type="submission" date="2020-01" db="EMBL/GenBank/DDBJ databases">
        <title>Draft genome sequence of Aspergillus udagawae IFM 46972.</title>
        <authorList>
            <person name="Takahashi H."/>
            <person name="Yaguchi T."/>
        </authorList>
    </citation>
    <scope>NUCLEOTIDE SEQUENCE [LARGE SCALE GENOMIC DNA]</scope>
    <source>
        <strain evidence="10 11">IFM 46972</strain>
    </source>
</reference>
<organism evidence="10 11">
    <name type="scientific">Aspergillus udagawae</name>
    <dbReference type="NCBI Taxonomy" id="91492"/>
    <lineage>
        <taxon>Eukaryota</taxon>
        <taxon>Fungi</taxon>
        <taxon>Dikarya</taxon>
        <taxon>Ascomycota</taxon>
        <taxon>Pezizomycotina</taxon>
        <taxon>Eurotiomycetes</taxon>
        <taxon>Eurotiomycetidae</taxon>
        <taxon>Eurotiales</taxon>
        <taxon>Aspergillaceae</taxon>
        <taxon>Aspergillus</taxon>
        <taxon>Aspergillus subgen. Fumigati</taxon>
    </lineage>
</organism>
<sequence length="683" mass="77088">MSTVPENPTRPHRCVYCGLCFKRSEHLKRHVRRLNVDTKERPFRCRICGESFSRKELHDRHQRTRHGATSSIPLPEIVEPEPSAPAHPDSYSPGQVDPVQDDPSSRPPFASFVEDPAEPSLNAPLVPETQRHESLYLTGTPGSPAFQENAYSVISDRRRDSRFQTPLGSETPPWLKLPSGLEFASLLSALNRSPLSTSLPTPLRLCTPQSEAIFEHDRNETARLGIEKALEGLRSINIAGGGEYSHRFKIPEMDSLYRYWHMFFEIPHKNLPFAHPKSEIYQIPAIAIGVLADGAMYCDEPEVGQMLFEASRRLVAHHLNTLYDRENNTIPIWIFTTLLLNCVFGLPGGKSSESDITLGSLDSLINLARVIESGPAMDLVDQASTMEEKWNSYIEGESHRRSILCFIVVSGLWSVAYEPIVNVLDFPFSLIEFPWSETLWNARSAVQWHALYQNPRSRSPGSWSENVEALLFGKPQPLNGLASLCLVVGLLLYIDGLRREAVLDAVEINSYLQHALDQWFQIHDRTSLENLALNHLCYPAAYYLRISLVLDIRQTMDLMRSKQFAAMRKVLREGDLVQAAAFARAAMIPWVISRRNQTSMAAIPCGVVIAEWAIDVMDNQSEDSPQREVLRGFENSIREYWPVAPFVTAVDVWRAVRRIISNGPVTTALTRSMDEYEMSLALA</sequence>
<comment type="caution">
    <text evidence="10">The sequence shown here is derived from an EMBL/GenBank/DDBJ whole genome shotgun (WGS) entry which is preliminary data.</text>
</comment>
<evidence type="ECO:0000256" key="8">
    <source>
        <dbReference type="SAM" id="MobiDB-lite"/>
    </source>
</evidence>
<evidence type="ECO:0000256" key="6">
    <source>
        <dbReference type="ARBA" id="ARBA00023242"/>
    </source>
</evidence>
<evidence type="ECO:0000256" key="7">
    <source>
        <dbReference type="PROSITE-ProRule" id="PRU00042"/>
    </source>
</evidence>